<gene>
    <name evidence="3" type="ORF">X271_00105</name>
</gene>
<dbReference type="InterPro" id="IPR005235">
    <property type="entry name" value="YmdB-like"/>
</dbReference>
<dbReference type="Pfam" id="PF13277">
    <property type="entry name" value="YmdB"/>
    <property type="match status" value="1"/>
</dbReference>
<dbReference type="AlphaFoldDB" id="W8GIZ8"/>
<dbReference type="RefSeq" id="WP_025208517.1">
    <property type="nucleotide sequence ID" value="NZ_CP006932.1"/>
</dbReference>
<organism evidence="3 4">
    <name type="scientific">Candidatus Hepatoplasma crinochetorum Av</name>
    <dbReference type="NCBI Taxonomy" id="1427984"/>
    <lineage>
        <taxon>Bacteria</taxon>
        <taxon>Bacillati</taxon>
        <taxon>Mycoplasmatota</taxon>
        <taxon>Mollicutes</taxon>
        <taxon>Candidatus Hepatoplasmataceae</taxon>
        <taxon>Candidatus Hepatoplasma</taxon>
    </lineage>
</organism>
<feature type="active site" description="Proton donor" evidence="1">
    <location>
        <position position="69"/>
    </location>
</feature>
<feature type="binding site" evidence="2">
    <location>
        <position position="40"/>
    </location>
    <ligand>
        <name>Fe cation</name>
        <dbReference type="ChEBI" id="CHEBI:24875"/>
        <label>1</label>
    </ligand>
</feature>
<dbReference type="GO" id="GO:0046872">
    <property type="term" value="F:metal ion binding"/>
    <property type="evidence" value="ECO:0007669"/>
    <property type="project" value="UniProtKB-KW"/>
</dbReference>
<evidence type="ECO:0000256" key="2">
    <source>
        <dbReference type="PIRSR" id="PIRSR004789-51"/>
    </source>
</evidence>
<protein>
    <submittedName>
        <fullName evidence="3">YmdB-like protein</fullName>
    </submittedName>
</protein>
<reference evidence="3 4" key="1">
    <citation type="journal article" date="2014" name="Genome Biol. Evol.">
        <title>Phylogenomics of "Candidatus Hepatoplasma crinochetorum," a Lineage of Mollicutes Associated with Noninsect Arthropods.</title>
        <authorList>
            <person name="Leclercq S."/>
            <person name="Dittmer J."/>
            <person name="Bouchon D."/>
            <person name="Cordaux R."/>
        </authorList>
    </citation>
    <scope>NUCLEOTIDE SEQUENCE [LARGE SCALE GENOMIC DNA]</scope>
    <source>
        <strain evidence="3 4">Av</strain>
    </source>
</reference>
<dbReference type="PANTHER" id="PTHR36303:SF1">
    <property type="entry name" value="2',3'-CYCLIC-NUCLEOTIDE 2'-PHOSPHODIESTERASE"/>
    <property type="match status" value="1"/>
</dbReference>
<dbReference type="STRING" id="1427984.X271_00105"/>
<feature type="binding site" evidence="2">
    <location>
        <position position="39"/>
    </location>
    <ligand>
        <name>Fe cation</name>
        <dbReference type="ChEBI" id="CHEBI:24875"/>
        <label>2</label>
    </ligand>
</feature>
<feature type="binding site" evidence="2">
    <location>
        <position position="150"/>
    </location>
    <ligand>
        <name>Fe cation</name>
        <dbReference type="ChEBI" id="CHEBI:24875"/>
        <label>2</label>
    </ligand>
</feature>
<dbReference type="PANTHER" id="PTHR36303">
    <property type="entry name" value="2',3'-CYCLIC-NUCLEOTIDE 2'-PHOSPHODIESTERASE"/>
    <property type="match status" value="1"/>
</dbReference>
<feature type="binding site" evidence="2">
    <location>
        <position position="175"/>
    </location>
    <ligand>
        <name>Fe cation</name>
        <dbReference type="ChEBI" id="CHEBI:24875"/>
        <label>2</label>
    </ligand>
</feature>
<dbReference type="EMBL" id="CP006932">
    <property type="protein sequence ID" value="AHK22217.1"/>
    <property type="molecule type" value="Genomic_DNA"/>
</dbReference>
<accession>W8GIZ8</accession>
<dbReference type="SUPFAM" id="SSF56300">
    <property type="entry name" value="Metallo-dependent phosphatases"/>
    <property type="match status" value="1"/>
</dbReference>
<dbReference type="Gene3D" id="3.60.21.10">
    <property type="match status" value="1"/>
</dbReference>
<keyword evidence="4" id="KW-1185">Reference proteome</keyword>
<feature type="binding site" evidence="2">
    <location>
        <position position="39"/>
    </location>
    <ligand>
        <name>Fe cation</name>
        <dbReference type="ChEBI" id="CHEBI:24875"/>
        <label>1</label>
    </ligand>
</feature>
<dbReference type="HOGENOM" id="CLU_068238_0_0_14"/>
<dbReference type="InterPro" id="IPR029052">
    <property type="entry name" value="Metallo-depent_PP-like"/>
</dbReference>
<feature type="binding site" evidence="2">
    <location>
        <position position="8"/>
    </location>
    <ligand>
        <name>Fe cation</name>
        <dbReference type="ChEBI" id="CHEBI:24875"/>
        <label>1</label>
    </ligand>
</feature>
<dbReference type="eggNOG" id="COG1692">
    <property type="taxonomic scope" value="Bacteria"/>
</dbReference>
<keyword evidence="2" id="KW-0479">Metal-binding</keyword>
<dbReference type="PATRIC" id="fig|1427984.3.peg.97"/>
<sequence>MKILIIGDIFGQIGKKIIKDHLSDYKKKLKTDVIIANGENVSIGGKSLVKKDYKFLMDCGVDYFTMGNHTFHNKEINDYIDNINNLVRPANYKNKVKGRGYLTFEIKNKKILLMNLLGVNFINIPVNNPFLIADEILNDNFYDISILDFHAETTSEKKVLSNYLKDKVNIFYGTHTHIQTSDLAILDNKMVYITDVGMTGIRDSAIGVRFEEVTKFLKNGTKEKFKEATKGLKIFNAIFIEIDDKTNKPIIVKRISDIF</sequence>
<feature type="binding site" evidence="2">
    <location>
        <position position="177"/>
    </location>
    <ligand>
        <name>Fe cation</name>
        <dbReference type="ChEBI" id="CHEBI:24875"/>
        <label>1</label>
    </ligand>
</feature>
<evidence type="ECO:0000313" key="3">
    <source>
        <dbReference type="EMBL" id="AHK22217.1"/>
    </source>
</evidence>
<dbReference type="OrthoDB" id="9801109at2"/>
<dbReference type="PIRSF" id="PIRSF004789">
    <property type="entry name" value="DR1281"/>
    <property type="match status" value="1"/>
</dbReference>
<feature type="binding site" evidence="2">
    <location>
        <position position="68"/>
    </location>
    <ligand>
        <name>Fe cation</name>
        <dbReference type="ChEBI" id="CHEBI:24875"/>
        <label>2</label>
    </ligand>
</feature>
<dbReference type="Proteomes" id="UP000019450">
    <property type="component" value="Chromosome"/>
</dbReference>
<dbReference type="GO" id="GO:0004113">
    <property type="term" value="F:2',3'-cyclic-nucleotide 3'-phosphodiesterase activity"/>
    <property type="evidence" value="ECO:0007669"/>
    <property type="project" value="TreeGrafter"/>
</dbReference>
<dbReference type="KEGG" id="hcr:X271_00105"/>
<proteinExistence type="predicted"/>
<name>W8GIZ8_9MOLU</name>
<evidence type="ECO:0000256" key="1">
    <source>
        <dbReference type="PIRSR" id="PIRSR004789-50"/>
    </source>
</evidence>
<evidence type="ECO:0000313" key="4">
    <source>
        <dbReference type="Proteomes" id="UP000019450"/>
    </source>
</evidence>